<dbReference type="SUPFAM" id="SSF56935">
    <property type="entry name" value="Porins"/>
    <property type="match status" value="1"/>
</dbReference>
<dbReference type="AlphaFoldDB" id="A0A4R5LWL6"/>
<dbReference type="OrthoDB" id="9805434at2"/>
<comment type="caution">
    <text evidence="12">The sequence shown here is derived from an EMBL/GenBank/DDBJ whole genome shotgun (WGS) entry which is preliminary data.</text>
</comment>
<dbReference type="PROSITE" id="PS52016">
    <property type="entry name" value="TONB_DEPENDENT_REC_3"/>
    <property type="match status" value="1"/>
</dbReference>
<evidence type="ECO:0000256" key="2">
    <source>
        <dbReference type="ARBA" id="ARBA00022448"/>
    </source>
</evidence>
<feature type="domain" description="TonB-dependent receptor plug" evidence="11">
    <location>
        <begin position="34"/>
        <end position="144"/>
    </location>
</feature>
<dbReference type="Pfam" id="PF00593">
    <property type="entry name" value="TonB_dep_Rec_b-barrel"/>
    <property type="match status" value="1"/>
</dbReference>
<evidence type="ECO:0000313" key="12">
    <source>
        <dbReference type="EMBL" id="TDG15874.1"/>
    </source>
</evidence>
<sequence>MAGKYPTYVPGIEHTYVYGSRITGSRIRRTGYNAGAPVDVLASPDIELSGAQSLGELLKFVPAVSGNALSTAISNGGNGTATVTLRGLPASNTLVLVNGHRVANDGLAGESVDLNSFAPAAVERIEILKDGASAIYGSDAIAGVVNVIMKQDFHGFLAEGYYGRSQEGDLDTSTATFQYGTGLPDGSFFISASLYQQEPIYSRDRDVSASADTRAIGGSDQRSSATPNARLTLPSGETLIAQGNGYRSATPEDLFDYAPYTTAVVPLERSSVYTNTSYDFSESVTGFIDLHYVETESQATLAPTPVFTAFEQNPLVVAADNIYNPFGVELSDVRRRLLEFPNRRQLNESETTRFSAVVEGLLADWNWDFGYNWSMSKAVESTRAIVNADRLARGIGPADNCQGPPVDDCVAIDLIGPNGAISPAQVNYIKARGEVSGYSKLSGFSANFSRALSGLPAGRTDLAFGLEHRWESTSKRPSDLLANASTIGASNFEATSGSRTVSEVYLETLVPLWKAGDGLQSLDLEAAIRVSDYSDFGSTTNPKITLRWQANPSLLLRANYAEGFRAPSLNELYEGNTEEQAFIDDPCTRAANVGVLPGCKALADPSRNQFLTVKGGNPALRPETSDSYSLGLVWTPGSVQGLVMSADYFHIEQENVVSSSAQFLVNQNARNGAFTDRVSRDDVGNLTLVTANNLNIGERRVRGADLAATWHLPQRPWGQISLKLNSTWIRDYQARLDATAPTLDLAGTFRDEASEGLGGIPEWKSQLSLSWRQDRWKGSYQIHHVDSLSETIPGTGQFRKIDAWTAHDLQLSYTFDILQGLRLSLGIDNLLDEEAPLASSAFNDNIDGRTHELKGRFWYTRLSQRF</sequence>
<dbReference type="PANTHER" id="PTHR47234">
    <property type="match status" value="1"/>
</dbReference>
<evidence type="ECO:0000259" key="11">
    <source>
        <dbReference type="Pfam" id="PF07715"/>
    </source>
</evidence>
<evidence type="ECO:0000256" key="7">
    <source>
        <dbReference type="ARBA" id="ARBA00023237"/>
    </source>
</evidence>
<evidence type="ECO:0000256" key="1">
    <source>
        <dbReference type="ARBA" id="ARBA00004571"/>
    </source>
</evidence>
<evidence type="ECO:0000256" key="6">
    <source>
        <dbReference type="ARBA" id="ARBA00023136"/>
    </source>
</evidence>
<dbReference type="InterPro" id="IPR000531">
    <property type="entry name" value="Beta-barrel_TonB"/>
</dbReference>
<name>A0A4R5LWL6_9GAMM</name>
<keyword evidence="4 8" id="KW-0812">Transmembrane</keyword>
<evidence type="ECO:0000256" key="4">
    <source>
        <dbReference type="ARBA" id="ARBA00022692"/>
    </source>
</evidence>
<keyword evidence="13" id="KW-1185">Reference proteome</keyword>
<dbReference type="EMBL" id="SMSE01000001">
    <property type="protein sequence ID" value="TDG15874.1"/>
    <property type="molecule type" value="Genomic_DNA"/>
</dbReference>
<keyword evidence="5 9" id="KW-0798">TonB box</keyword>
<evidence type="ECO:0000256" key="5">
    <source>
        <dbReference type="ARBA" id="ARBA00023077"/>
    </source>
</evidence>
<proteinExistence type="inferred from homology"/>
<organism evidence="12 13">
    <name type="scientific">Seongchinamella unica</name>
    <dbReference type="NCBI Taxonomy" id="2547392"/>
    <lineage>
        <taxon>Bacteria</taxon>
        <taxon>Pseudomonadati</taxon>
        <taxon>Pseudomonadota</taxon>
        <taxon>Gammaproteobacteria</taxon>
        <taxon>Cellvibrionales</taxon>
        <taxon>Halieaceae</taxon>
        <taxon>Seongchinamella</taxon>
    </lineage>
</organism>
<dbReference type="InterPro" id="IPR012910">
    <property type="entry name" value="Plug_dom"/>
</dbReference>
<gene>
    <name evidence="12" type="ORF">E2F43_06515</name>
</gene>
<reference evidence="12 13" key="1">
    <citation type="submission" date="2019-03" db="EMBL/GenBank/DDBJ databases">
        <title>Seongchinamella monodicae gen. nov., sp. nov., a novel member of the Gammaproteobacteria isolated from a tidal mudflat of beach.</title>
        <authorList>
            <person name="Yang H.G."/>
            <person name="Kang J.W."/>
            <person name="Lee S.D."/>
        </authorList>
    </citation>
    <scope>NUCLEOTIDE SEQUENCE [LARGE SCALE GENOMIC DNA]</scope>
    <source>
        <strain evidence="12 13">GH4-78</strain>
    </source>
</reference>
<comment type="similarity">
    <text evidence="8 9">Belongs to the TonB-dependent receptor family.</text>
</comment>
<dbReference type="GO" id="GO:0009279">
    <property type="term" value="C:cell outer membrane"/>
    <property type="evidence" value="ECO:0007669"/>
    <property type="project" value="UniProtKB-SubCell"/>
</dbReference>
<evidence type="ECO:0000259" key="10">
    <source>
        <dbReference type="Pfam" id="PF00593"/>
    </source>
</evidence>
<keyword evidence="3 8" id="KW-1134">Transmembrane beta strand</keyword>
<evidence type="ECO:0000256" key="8">
    <source>
        <dbReference type="PROSITE-ProRule" id="PRU01360"/>
    </source>
</evidence>
<dbReference type="Pfam" id="PF07715">
    <property type="entry name" value="Plug"/>
    <property type="match status" value="1"/>
</dbReference>
<dbReference type="CDD" id="cd01347">
    <property type="entry name" value="ligand_gated_channel"/>
    <property type="match status" value="1"/>
</dbReference>
<evidence type="ECO:0000256" key="3">
    <source>
        <dbReference type="ARBA" id="ARBA00022452"/>
    </source>
</evidence>
<keyword evidence="6 8" id="KW-0472">Membrane</keyword>
<evidence type="ECO:0000256" key="9">
    <source>
        <dbReference type="RuleBase" id="RU003357"/>
    </source>
</evidence>
<dbReference type="Proteomes" id="UP000295554">
    <property type="component" value="Unassembled WGS sequence"/>
</dbReference>
<comment type="subcellular location">
    <subcellularLocation>
        <location evidence="1 8">Cell outer membrane</location>
        <topology evidence="1 8">Multi-pass membrane protein</topology>
    </subcellularLocation>
</comment>
<dbReference type="Gene3D" id="2.40.170.20">
    <property type="entry name" value="TonB-dependent receptor, beta-barrel domain"/>
    <property type="match status" value="1"/>
</dbReference>
<keyword evidence="7 8" id="KW-0998">Cell outer membrane</keyword>
<dbReference type="InterPro" id="IPR037066">
    <property type="entry name" value="Plug_dom_sf"/>
</dbReference>
<protein>
    <submittedName>
        <fullName evidence="12">TonB-dependent receptor</fullName>
    </submittedName>
</protein>
<dbReference type="Gene3D" id="2.170.130.10">
    <property type="entry name" value="TonB-dependent receptor, plug domain"/>
    <property type="match status" value="1"/>
</dbReference>
<evidence type="ECO:0000313" key="13">
    <source>
        <dbReference type="Proteomes" id="UP000295554"/>
    </source>
</evidence>
<dbReference type="InterPro" id="IPR039426">
    <property type="entry name" value="TonB-dep_rcpt-like"/>
</dbReference>
<keyword evidence="12" id="KW-0675">Receptor</keyword>
<accession>A0A4R5LWL6</accession>
<dbReference type="PANTHER" id="PTHR47234:SF2">
    <property type="entry name" value="TONB-DEPENDENT RECEPTOR"/>
    <property type="match status" value="1"/>
</dbReference>
<dbReference type="InterPro" id="IPR036942">
    <property type="entry name" value="Beta-barrel_TonB_sf"/>
</dbReference>
<keyword evidence="2 8" id="KW-0813">Transport</keyword>
<feature type="domain" description="TonB-dependent receptor-like beta-barrel" evidence="10">
    <location>
        <begin position="351"/>
        <end position="830"/>
    </location>
</feature>